<keyword evidence="6" id="KW-0539">Nucleus</keyword>
<feature type="domain" description="Zn(2)-C6 fungal-type" evidence="8">
    <location>
        <begin position="150"/>
        <end position="181"/>
    </location>
</feature>
<dbReference type="InterPro" id="IPR036864">
    <property type="entry name" value="Zn2-C6_fun-type_DNA-bd_sf"/>
</dbReference>
<dbReference type="Pfam" id="PF00172">
    <property type="entry name" value="Zn_clus"/>
    <property type="match status" value="1"/>
</dbReference>
<keyword evidence="4" id="KW-0238">DNA-binding</keyword>
<feature type="compositionally biased region" description="Pro residues" evidence="7">
    <location>
        <begin position="1"/>
        <end position="10"/>
    </location>
</feature>
<dbReference type="GeneID" id="70177482"/>
<evidence type="ECO:0000256" key="3">
    <source>
        <dbReference type="ARBA" id="ARBA00023015"/>
    </source>
</evidence>
<feature type="compositionally biased region" description="Basic and acidic residues" evidence="7">
    <location>
        <begin position="531"/>
        <end position="543"/>
    </location>
</feature>
<gene>
    <name evidence="9" type="ORF">B0I36DRAFT_114461</name>
</gene>
<feature type="compositionally biased region" description="Basic and acidic residues" evidence="7">
    <location>
        <begin position="11"/>
        <end position="27"/>
    </location>
</feature>
<dbReference type="OrthoDB" id="5575144at2759"/>
<reference evidence="9" key="1">
    <citation type="journal article" date="2021" name="Nat. Commun.">
        <title>Genetic determinants of endophytism in the Arabidopsis root mycobiome.</title>
        <authorList>
            <person name="Mesny F."/>
            <person name="Miyauchi S."/>
            <person name="Thiergart T."/>
            <person name="Pickel B."/>
            <person name="Atanasova L."/>
            <person name="Karlsson M."/>
            <person name="Huettel B."/>
            <person name="Barry K.W."/>
            <person name="Haridas S."/>
            <person name="Chen C."/>
            <person name="Bauer D."/>
            <person name="Andreopoulos W."/>
            <person name="Pangilinan J."/>
            <person name="LaButti K."/>
            <person name="Riley R."/>
            <person name="Lipzen A."/>
            <person name="Clum A."/>
            <person name="Drula E."/>
            <person name="Henrissat B."/>
            <person name="Kohler A."/>
            <person name="Grigoriev I.V."/>
            <person name="Martin F.M."/>
            <person name="Hacquard S."/>
        </authorList>
    </citation>
    <scope>NUCLEOTIDE SEQUENCE</scope>
    <source>
        <strain evidence="9">MPI-CAGE-CH-0230</strain>
    </source>
</reference>
<dbReference type="InterPro" id="IPR050335">
    <property type="entry name" value="ERT1_acuK_gluconeogen_tf"/>
</dbReference>
<dbReference type="PANTHER" id="PTHR47659">
    <property type="entry name" value="ZN(II)2CYS6 TRANSCRIPTION FACTOR (EUROFUNG)-RELATED"/>
    <property type="match status" value="1"/>
</dbReference>
<protein>
    <recommendedName>
        <fullName evidence="8">Zn(2)-C6 fungal-type domain-containing protein</fullName>
    </recommendedName>
</protein>
<evidence type="ECO:0000256" key="1">
    <source>
        <dbReference type="ARBA" id="ARBA00022723"/>
    </source>
</evidence>
<name>A0A9P8Y8U8_9PEZI</name>
<feature type="region of interest" description="Disordered" evidence="7">
    <location>
        <begin position="1"/>
        <end position="148"/>
    </location>
</feature>
<feature type="compositionally biased region" description="Polar residues" evidence="7">
    <location>
        <begin position="460"/>
        <end position="469"/>
    </location>
</feature>
<dbReference type="PROSITE" id="PS00463">
    <property type="entry name" value="ZN2_CY6_FUNGAL_1"/>
    <property type="match status" value="1"/>
</dbReference>
<keyword evidence="3" id="KW-0805">Transcription regulation</keyword>
<dbReference type="GO" id="GO:0008270">
    <property type="term" value="F:zinc ion binding"/>
    <property type="evidence" value="ECO:0007669"/>
    <property type="project" value="InterPro"/>
</dbReference>
<dbReference type="RefSeq" id="XP_046012505.1">
    <property type="nucleotide sequence ID" value="XM_046147936.1"/>
</dbReference>
<evidence type="ECO:0000256" key="5">
    <source>
        <dbReference type="ARBA" id="ARBA00023163"/>
    </source>
</evidence>
<dbReference type="PROSITE" id="PS50048">
    <property type="entry name" value="ZN2_CY6_FUNGAL_2"/>
    <property type="match status" value="1"/>
</dbReference>
<proteinExistence type="predicted"/>
<dbReference type="SMART" id="SM00066">
    <property type="entry name" value="GAL4"/>
    <property type="match status" value="1"/>
</dbReference>
<sequence length="554" mass="61254">MSGSSPLPPNPHRDAVYRDQRPFDASRQDAYGGDSGAQGRSHGHSPAQFSQLPPMQIGPRSAIYHDTERRPSPYAQPEDSSVRHRPYSPQLFHSKPEPRYPGPSTASSGSLLGSTFPSVAHQQGGQEGADASSRTSPKSQRKTKGHVASACVPCKRAHLRCDAQRPCSRCLSNGKDDACVDVQHKKRGRPRLRDDRESRFETARYAQPDEPLSRRSSLYSPAISTATSYDDPLRRAQSYRAIKSQPNEPEATDYQPVERATFPHVHHQQPSVLDRDQDPVAYLNLDLSIARASEPFFEMLGSRDVLGRRLVEIVSAHERDRLSALQSSLQAEQAQREPNYLPPIFLREETDRLVRSLPLGGDALGRFRLDRIETITFMMANGQLKPCLTRIGLVKEGSIYLVVLRPDLPAQRPQGMPQSYGPRGFPPPAQTGPRHPGAYNPPRDPMGHPASGHSYGGSSQGLPATNQSRPEGHGGRPYLGSLPPRADTAVSLSGHTPRSELAAHRPTPHEYQLPPIRMTPQLPPQSTPMWQRDERPGRVDIGKIIDGPTPPRRE</sequence>
<evidence type="ECO:0000256" key="2">
    <source>
        <dbReference type="ARBA" id="ARBA00022833"/>
    </source>
</evidence>
<feature type="compositionally biased region" description="Low complexity" evidence="7">
    <location>
        <begin position="102"/>
        <end position="115"/>
    </location>
</feature>
<keyword evidence="5" id="KW-0804">Transcription</keyword>
<dbReference type="SUPFAM" id="SSF57701">
    <property type="entry name" value="Zn2/Cys6 DNA-binding domain"/>
    <property type="match status" value="1"/>
</dbReference>
<dbReference type="Gene3D" id="4.10.240.10">
    <property type="entry name" value="Zn(2)-C6 fungal-type DNA-binding domain"/>
    <property type="match status" value="1"/>
</dbReference>
<dbReference type="AlphaFoldDB" id="A0A9P8Y8U8"/>
<dbReference type="GO" id="GO:0000981">
    <property type="term" value="F:DNA-binding transcription factor activity, RNA polymerase II-specific"/>
    <property type="evidence" value="ECO:0007669"/>
    <property type="project" value="InterPro"/>
</dbReference>
<evidence type="ECO:0000256" key="7">
    <source>
        <dbReference type="SAM" id="MobiDB-lite"/>
    </source>
</evidence>
<keyword evidence="10" id="KW-1185">Reference proteome</keyword>
<dbReference type="EMBL" id="JAGTJQ010000005">
    <property type="protein sequence ID" value="KAH7030825.1"/>
    <property type="molecule type" value="Genomic_DNA"/>
</dbReference>
<dbReference type="Proteomes" id="UP000756346">
    <property type="component" value="Unassembled WGS sequence"/>
</dbReference>
<feature type="region of interest" description="Disordered" evidence="7">
    <location>
        <begin position="187"/>
        <end position="216"/>
    </location>
</feature>
<feature type="compositionally biased region" description="Basic and acidic residues" evidence="7">
    <location>
        <begin position="191"/>
        <end position="202"/>
    </location>
</feature>
<dbReference type="CDD" id="cd00067">
    <property type="entry name" value="GAL4"/>
    <property type="match status" value="1"/>
</dbReference>
<accession>A0A9P8Y8U8</accession>
<feature type="region of interest" description="Disordered" evidence="7">
    <location>
        <begin position="410"/>
        <end position="554"/>
    </location>
</feature>
<evidence type="ECO:0000259" key="8">
    <source>
        <dbReference type="PROSITE" id="PS50048"/>
    </source>
</evidence>
<dbReference type="GO" id="GO:0003677">
    <property type="term" value="F:DNA binding"/>
    <property type="evidence" value="ECO:0007669"/>
    <property type="project" value="UniProtKB-KW"/>
</dbReference>
<dbReference type="InterPro" id="IPR001138">
    <property type="entry name" value="Zn2Cys6_DnaBD"/>
</dbReference>
<evidence type="ECO:0000256" key="6">
    <source>
        <dbReference type="ARBA" id="ARBA00023242"/>
    </source>
</evidence>
<comment type="caution">
    <text evidence="9">The sequence shown here is derived from an EMBL/GenBank/DDBJ whole genome shotgun (WGS) entry which is preliminary data.</text>
</comment>
<organism evidence="9 10">
    <name type="scientific">Microdochium trichocladiopsis</name>
    <dbReference type="NCBI Taxonomy" id="1682393"/>
    <lineage>
        <taxon>Eukaryota</taxon>
        <taxon>Fungi</taxon>
        <taxon>Dikarya</taxon>
        <taxon>Ascomycota</taxon>
        <taxon>Pezizomycotina</taxon>
        <taxon>Sordariomycetes</taxon>
        <taxon>Xylariomycetidae</taxon>
        <taxon>Xylariales</taxon>
        <taxon>Microdochiaceae</taxon>
        <taxon>Microdochium</taxon>
    </lineage>
</organism>
<evidence type="ECO:0000313" key="9">
    <source>
        <dbReference type="EMBL" id="KAH7030825.1"/>
    </source>
</evidence>
<evidence type="ECO:0000256" key="4">
    <source>
        <dbReference type="ARBA" id="ARBA00023125"/>
    </source>
</evidence>
<keyword evidence="1" id="KW-0479">Metal-binding</keyword>
<evidence type="ECO:0000313" key="10">
    <source>
        <dbReference type="Proteomes" id="UP000756346"/>
    </source>
</evidence>
<keyword evidence="2" id="KW-0862">Zinc</keyword>
<dbReference type="PANTHER" id="PTHR47659:SF4">
    <property type="entry name" value="ZN(II)2CYS6 TRANSCRIPTION FACTOR (EUROFUNG)"/>
    <property type="match status" value="1"/>
</dbReference>